<dbReference type="EMBL" id="AVPL01000042">
    <property type="protein sequence ID" value="KGN40408.1"/>
    <property type="molecule type" value="Genomic_DNA"/>
</dbReference>
<protein>
    <submittedName>
        <fullName evidence="1">Uncharacterized protein</fullName>
    </submittedName>
</protein>
<comment type="caution">
    <text evidence="1">The sequence shown here is derived from an EMBL/GenBank/DDBJ whole genome shotgun (WGS) entry which is preliminary data.</text>
</comment>
<evidence type="ECO:0000313" key="2">
    <source>
        <dbReference type="Proteomes" id="UP000030013"/>
    </source>
</evidence>
<accession>A0A0A0JTD0</accession>
<organism evidence="1 2">
    <name type="scientific">Knoellia aerolata DSM 18566</name>
    <dbReference type="NCBI Taxonomy" id="1385519"/>
    <lineage>
        <taxon>Bacteria</taxon>
        <taxon>Bacillati</taxon>
        <taxon>Actinomycetota</taxon>
        <taxon>Actinomycetes</taxon>
        <taxon>Micrococcales</taxon>
        <taxon>Intrasporangiaceae</taxon>
        <taxon>Knoellia</taxon>
    </lineage>
</organism>
<dbReference type="AlphaFoldDB" id="A0A0A0JTD0"/>
<name>A0A0A0JTD0_9MICO</name>
<evidence type="ECO:0000313" key="1">
    <source>
        <dbReference type="EMBL" id="KGN40408.1"/>
    </source>
</evidence>
<keyword evidence="2" id="KW-1185">Reference proteome</keyword>
<dbReference type="Proteomes" id="UP000030013">
    <property type="component" value="Unassembled WGS sequence"/>
</dbReference>
<gene>
    <name evidence="1" type="ORF">N801_14475</name>
</gene>
<sequence length="88" mass="9258">MDTQALAAVGADLGEVGQGLAGAEDDLLSCLVVMGEPDPQRAVDAWVDQVADVLRAVDEVVAQHRSTIARSAARHPVVDDGPVRTEQR</sequence>
<reference evidence="1 2" key="1">
    <citation type="submission" date="2013-08" db="EMBL/GenBank/DDBJ databases">
        <title>The genome sequence of Knoellia aerolata.</title>
        <authorList>
            <person name="Zhu W."/>
            <person name="Wang G."/>
        </authorList>
    </citation>
    <scope>NUCLEOTIDE SEQUENCE [LARGE SCALE GENOMIC DNA]</scope>
    <source>
        <strain evidence="1 2">DSM 18566</strain>
    </source>
</reference>
<dbReference type="STRING" id="1385519.N801_14475"/>
<proteinExistence type="predicted"/>